<accession>A0ABW9G8V9</accession>
<gene>
    <name evidence="7" type="ORF">ABUE30_13410</name>
</gene>
<keyword evidence="6 7" id="KW-0449">Lipoprotein</keyword>
<evidence type="ECO:0000256" key="6">
    <source>
        <dbReference type="ARBA" id="ARBA00023288"/>
    </source>
</evidence>
<protein>
    <submittedName>
        <fullName evidence="7">Lipoprotein</fullName>
    </submittedName>
</protein>
<dbReference type="Pfam" id="PF13627">
    <property type="entry name" value="LptM_cons"/>
    <property type="match status" value="1"/>
</dbReference>
<evidence type="ECO:0000256" key="1">
    <source>
        <dbReference type="ARBA" id="ARBA00004459"/>
    </source>
</evidence>
<evidence type="ECO:0000256" key="4">
    <source>
        <dbReference type="ARBA" id="ARBA00023139"/>
    </source>
</evidence>
<name>A0ABW9G8V9_9GAMM</name>
<dbReference type="InterPro" id="IPR032831">
    <property type="entry name" value="LptM_cons"/>
</dbReference>
<dbReference type="NCBIfam" id="NF047847">
    <property type="entry name" value="SS_mature_LptM"/>
    <property type="match status" value="1"/>
</dbReference>
<keyword evidence="3" id="KW-0472">Membrane</keyword>
<comment type="caution">
    <text evidence="7">The sequence shown here is derived from an EMBL/GenBank/DDBJ whole genome shotgun (WGS) entry which is preliminary data.</text>
</comment>
<keyword evidence="8" id="KW-1185">Reference proteome</keyword>
<evidence type="ECO:0000256" key="3">
    <source>
        <dbReference type="ARBA" id="ARBA00023136"/>
    </source>
</evidence>
<sequence length="49" mass="4901">MTTRIVLLATLLIGLVGCGQKGPLYSPYPAKTNAAVSQSSAGIAPSPGE</sequence>
<evidence type="ECO:0000313" key="8">
    <source>
        <dbReference type="Proteomes" id="UP001629953"/>
    </source>
</evidence>
<dbReference type="EMBL" id="JBEQCT010000006">
    <property type="protein sequence ID" value="MFM2486043.1"/>
    <property type="molecule type" value="Genomic_DNA"/>
</dbReference>
<keyword evidence="5" id="KW-0998">Cell outer membrane</keyword>
<reference evidence="7 8" key="1">
    <citation type="journal article" date="2013" name="Int. J. Syst. Evol. Microbiol.">
        <title>Celerinatantimonas yamalensis sp. nov., a cold-adapted diazotrophic bacterium from a cold permafrost brine.</title>
        <authorList>
            <person name="Shcherbakova V."/>
            <person name="Chuvilskaya N."/>
            <person name="Rivkina E."/>
            <person name="Demidov N."/>
            <person name="Uchaeva V."/>
            <person name="Suetin S."/>
            <person name="Suzina N."/>
            <person name="Gilichinsky D."/>
        </authorList>
    </citation>
    <scope>NUCLEOTIDE SEQUENCE [LARGE SCALE GENOMIC DNA]</scope>
    <source>
        <strain evidence="7 8">C7</strain>
    </source>
</reference>
<keyword evidence="4" id="KW-0564">Palmitate</keyword>
<evidence type="ECO:0000256" key="5">
    <source>
        <dbReference type="ARBA" id="ARBA00023237"/>
    </source>
</evidence>
<dbReference type="Proteomes" id="UP001629953">
    <property type="component" value="Unassembled WGS sequence"/>
</dbReference>
<proteinExistence type="predicted"/>
<evidence type="ECO:0000256" key="2">
    <source>
        <dbReference type="ARBA" id="ARBA00022729"/>
    </source>
</evidence>
<evidence type="ECO:0000313" key="7">
    <source>
        <dbReference type="EMBL" id="MFM2486043.1"/>
    </source>
</evidence>
<organism evidence="7 8">
    <name type="scientific">Celerinatantimonas yamalensis</name>
    <dbReference type="NCBI Taxonomy" id="559956"/>
    <lineage>
        <taxon>Bacteria</taxon>
        <taxon>Pseudomonadati</taxon>
        <taxon>Pseudomonadota</taxon>
        <taxon>Gammaproteobacteria</taxon>
        <taxon>Celerinatantimonadaceae</taxon>
        <taxon>Celerinatantimonas</taxon>
    </lineage>
</organism>
<comment type="subcellular location">
    <subcellularLocation>
        <location evidence="1">Cell outer membrane</location>
        <topology evidence="1">Lipid-anchor</topology>
    </subcellularLocation>
</comment>
<dbReference type="RefSeq" id="WP_408624306.1">
    <property type="nucleotide sequence ID" value="NZ_JBEQCT010000006.1"/>
</dbReference>
<keyword evidence="2" id="KW-0732">Signal</keyword>
<dbReference type="PROSITE" id="PS51257">
    <property type="entry name" value="PROKAR_LIPOPROTEIN"/>
    <property type="match status" value="1"/>
</dbReference>